<dbReference type="Ensembl" id="ENSHCOT00000006256.1">
    <property type="protein sequence ID" value="ENSHCOP00000004917.1"/>
    <property type="gene ID" value="ENSHCOG00000006470.1"/>
</dbReference>
<dbReference type="GO" id="GO:0016491">
    <property type="term" value="F:oxidoreductase activity"/>
    <property type="evidence" value="ECO:0007669"/>
    <property type="project" value="UniProtKB-KW"/>
</dbReference>
<dbReference type="PANTHER" id="PTHR43313:SF47">
    <property type="entry name" value="RETINOL DEHYDROGENASE 7"/>
    <property type="match status" value="1"/>
</dbReference>
<dbReference type="InterPro" id="IPR002347">
    <property type="entry name" value="SDR_fam"/>
</dbReference>
<dbReference type="Gene3D" id="3.40.50.720">
    <property type="entry name" value="NAD(P)-binding Rossmann-like Domain"/>
    <property type="match status" value="1"/>
</dbReference>
<name>A0A3Q2XLV0_HIPCM</name>
<dbReference type="GO" id="GO:0008202">
    <property type="term" value="P:steroid metabolic process"/>
    <property type="evidence" value="ECO:0007669"/>
    <property type="project" value="TreeGrafter"/>
</dbReference>
<dbReference type="InterPro" id="IPR036291">
    <property type="entry name" value="NAD(P)-bd_dom_sf"/>
</dbReference>
<dbReference type="AlphaFoldDB" id="A0A3Q2XLV0"/>
<sequence>MTFQVLVSHLVLTSFLLVASLAATCRYIRDSFKVDAFNLKHVLITGCDSGFGNLLARRLDGKGFRVIAACFTETGSAELARSASPRLRTLLLDVTDGESIRRAREFVSKEVGERGLWGLVNNAGRSTPIGPVEWMHLEDFTNVLDVNLTGAVDVTLHFLPFLKKARGRVVNVASILGRLALIGGGYCLSKWGLEAFSDGLRQDMQHFGIKVSIIEPGFFKTNVTRLDLIEADLKRVWTRLPQETKSSYGETYLDDYVKAQAFSMGILCSSRISLVTSCMEHALTARFPRTRYTAGWDAKLFWIPLSYLPSVVSDFVISMLLPSPAAARR</sequence>
<organism evidence="5 6">
    <name type="scientific">Hippocampus comes</name>
    <name type="common">Tiger tail seahorse</name>
    <dbReference type="NCBI Taxonomy" id="109280"/>
    <lineage>
        <taxon>Eukaryota</taxon>
        <taxon>Metazoa</taxon>
        <taxon>Chordata</taxon>
        <taxon>Craniata</taxon>
        <taxon>Vertebrata</taxon>
        <taxon>Euteleostomi</taxon>
        <taxon>Actinopterygii</taxon>
        <taxon>Neopterygii</taxon>
        <taxon>Teleostei</taxon>
        <taxon>Neoteleostei</taxon>
        <taxon>Acanthomorphata</taxon>
        <taxon>Syngnathiaria</taxon>
        <taxon>Syngnathiformes</taxon>
        <taxon>Syngnathoidei</taxon>
        <taxon>Syngnathidae</taxon>
        <taxon>Hippocampus</taxon>
    </lineage>
</organism>
<feature type="chain" id="PRO_5018556208" evidence="4">
    <location>
        <begin position="23"/>
        <end position="329"/>
    </location>
</feature>
<dbReference type="SUPFAM" id="SSF51735">
    <property type="entry name" value="NAD(P)-binding Rossmann-fold domains"/>
    <property type="match status" value="1"/>
</dbReference>
<dbReference type="PRINTS" id="PR00081">
    <property type="entry name" value="GDHRDH"/>
</dbReference>
<reference evidence="5" key="2">
    <citation type="submission" date="2025-09" db="UniProtKB">
        <authorList>
            <consortium name="Ensembl"/>
        </authorList>
    </citation>
    <scope>IDENTIFICATION</scope>
</reference>
<dbReference type="Pfam" id="PF00106">
    <property type="entry name" value="adh_short"/>
    <property type="match status" value="1"/>
</dbReference>
<reference evidence="5" key="1">
    <citation type="submission" date="2025-08" db="UniProtKB">
        <authorList>
            <consortium name="Ensembl"/>
        </authorList>
    </citation>
    <scope>IDENTIFICATION</scope>
</reference>
<keyword evidence="4" id="KW-0732">Signal</keyword>
<evidence type="ECO:0000256" key="4">
    <source>
        <dbReference type="SAM" id="SignalP"/>
    </source>
</evidence>
<keyword evidence="2" id="KW-0560">Oxidoreductase</keyword>
<evidence type="ECO:0000256" key="2">
    <source>
        <dbReference type="ARBA" id="ARBA00023002"/>
    </source>
</evidence>
<dbReference type="GeneTree" id="ENSGT00940000164857"/>
<evidence type="ECO:0000256" key="1">
    <source>
        <dbReference type="ARBA" id="ARBA00006484"/>
    </source>
</evidence>
<dbReference type="OMA" id="WHIRDSY"/>
<dbReference type="PRINTS" id="PR00080">
    <property type="entry name" value="SDRFAMILY"/>
</dbReference>
<comment type="similarity">
    <text evidence="1 3">Belongs to the short-chain dehydrogenases/reductases (SDR) family.</text>
</comment>
<accession>A0A3Q2XLV0</accession>
<protein>
    <submittedName>
        <fullName evidence="5">Retinol dehydrogenase 1</fullName>
    </submittedName>
</protein>
<evidence type="ECO:0000313" key="6">
    <source>
        <dbReference type="Proteomes" id="UP000264820"/>
    </source>
</evidence>
<dbReference type="Proteomes" id="UP000264820">
    <property type="component" value="Unplaced"/>
</dbReference>
<keyword evidence="6" id="KW-1185">Reference proteome</keyword>
<feature type="signal peptide" evidence="4">
    <location>
        <begin position="1"/>
        <end position="22"/>
    </location>
</feature>
<proteinExistence type="inferred from homology"/>
<evidence type="ECO:0000313" key="5">
    <source>
        <dbReference type="Ensembl" id="ENSHCOP00000004917.1"/>
    </source>
</evidence>
<dbReference type="PANTHER" id="PTHR43313">
    <property type="entry name" value="SHORT-CHAIN DEHYDROGENASE/REDUCTASE FAMILY 9C"/>
    <property type="match status" value="1"/>
</dbReference>
<dbReference type="FunFam" id="3.40.50.720:FF:000074">
    <property type="entry name" value="Retinol dehydrogenase type 1"/>
    <property type="match status" value="1"/>
</dbReference>
<evidence type="ECO:0000256" key="3">
    <source>
        <dbReference type="RuleBase" id="RU000363"/>
    </source>
</evidence>
<dbReference type="STRING" id="109280.ENSHCOP00000004917"/>